<sequence length="229" mass="23294">MSRGLPLIVTRPEPGNSATTARATALGFDAHAMPLFAARALPWTAPAPQDFDAMLLTSAQAVRLAGPQLTRLAPLPVYTVGAATADAAKAAGLTVVQTGEADAQSLLDGMTSGKTSRILWLCGRERSEFDPRGSALEPVACYAIDAVGPPPAWAPLVAAPAVLLAHSARAAKRIADLVGPHRAHLALVAISPAVAVAAGEGWGELAAAAAPTDASMLALAHALCHKAEK</sequence>
<proteinExistence type="predicted"/>
<organism evidence="2 3">
    <name type="scientific">Sphingopyxis bauzanensis</name>
    <dbReference type="NCBI Taxonomy" id="651663"/>
    <lineage>
        <taxon>Bacteria</taxon>
        <taxon>Pseudomonadati</taxon>
        <taxon>Pseudomonadota</taxon>
        <taxon>Alphaproteobacteria</taxon>
        <taxon>Sphingomonadales</taxon>
        <taxon>Sphingomonadaceae</taxon>
        <taxon>Sphingopyxis</taxon>
    </lineage>
</organism>
<evidence type="ECO:0000313" key="2">
    <source>
        <dbReference type="EMBL" id="OWQ99162.1"/>
    </source>
</evidence>
<reference evidence="2 3" key="1">
    <citation type="journal article" date="2010" name="Int. J. Syst. Evol. Microbiol.">
        <title>Sphingopyxis bauzanensis sp. nov., a psychrophilic bacterium isolated from soil.</title>
        <authorList>
            <person name="Zhang D.C."/>
            <person name="Liu H.C."/>
            <person name="Xin Y.H."/>
            <person name="Zhou Y.G."/>
            <person name="Schinner F."/>
            <person name="Margesin R."/>
        </authorList>
    </citation>
    <scope>NUCLEOTIDE SEQUENCE [LARGE SCALE GENOMIC DNA]</scope>
    <source>
        <strain evidence="2 3">DSM 22271</strain>
    </source>
</reference>
<dbReference type="RefSeq" id="WP_088439901.1">
    <property type="nucleotide sequence ID" value="NZ_BMMC01000004.1"/>
</dbReference>
<keyword evidence="3" id="KW-1185">Reference proteome</keyword>
<evidence type="ECO:0000259" key="1">
    <source>
        <dbReference type="Pfam" id="PF02602"/>
    </source>
</evidence>
<dbReference type="Gene3D" id="3.40.50.10090">
    <property type="match status" value="1"/>
</dbReference>
<dbReference type="GO" id="GO:0033014">
    <property type="term" value="P:tetrapyrrole biosynthetic process"/>
    <property type="evidence" value="ECO:0007669"/>
    <property type="project" value="InterPro"/>
</dbReference>
<dbReference type="GO" id="GO:0004852">
    <property type="term" value="F:uroporphyrinogen-III synthase activity"/>
    <property type="evidence" value="ECO:0007669"/>
    <property type="project" value="InterPro"/>
</dbReference>
<dbReference type="OrthoDB" id="7424801at2"/>
<comment type="caution">
    <text evidence="2">The sequence shown here is derived from an EMBL/GenBank/DDBJ whole genome shotgun (WGS) entry which is preliminary data.</text>
</comment>
<dbReference type="EMBL" id="NISK01000001">
    <property type="protein sequence ID" value="OWQ99162.1"/>
    <property type="molecule type" value="Genomic_DNA"/>
</dbReference>
<feature type="domain" description="Tetrapyrrole biosynthesis uroporphyrinogen III synthase" evidence="1">
    <location>
        <begin position="19"/>
        <end position="217"/>
    </location>
</feature>
<name>A0A246K0X2_9SPHN</name>
<evidence type="ECO:0000313" key="3">
    <source>
        <dbReference type="Proteomes" id="UP000197361"/>
    </source>
</evidence>
<dbReference type="Pfam" id="PF02602">
    <property type="entry name" value="HEM4"/>
    <property type="match status" value="1"/>
</dbReference>
<accession>A0A246K0X2</accession>
<dbReference type="SUPFAM" id="SSF69618">
    <property type="entry name" value="HemD-like"/>
    <property type="match status" value="1"/>
</dbReference>
<protein>
    <submittedName>
        <fullName evidence="2">Uroporphyrinogen-III synthase</fullName>
    </submittedName>
</protein>
<dbReference type="InterPro" id="IPR003754">
    <property type="entry name" value="4pyrrol_synth_uPrphyn_synth"/>
</dbReference>
<gene>
    <name evidence="2" type="ORF">CDQ92_03055</name>
</gene>
<dbReference type="AlphaFoldDB" id="A0A246K0X2"/>
<dbReference type="InterPro" id="IPR036108">
    <property type="entry name" value="4pyrrol_syn_uPrphyn_synt_sf"/>
</dbReference>
<dbReference type="CDD" id="cd06578">
    <property type="entry name" value="HemD"/>
    <property type="match status" value="1"/>
</dbReference>
<dbReference type="Proteomes" id="UP000197361">
    <property type="component" value="Unassembled WGS sequence"/>
</dbReference>